<gene>
    <name evidence="2" type="ORF">PSTG_18256</name>
</gene>
<evidence type="ECO:0000313" key="2">
    <source>
        <dbReference type="EMBL" id="KNE88344.1"/>
    </source>
</evidence>
<accession>A0A0L0UNK3</accession>
<dbReference type="Proteomes" id="UP000054564">
    <property type="component" value="Unassembled WGS sequence"/>
</dbReference>
<feature type="compositionally biased region" description="Basic and acidic residues" evidence="1">
    <location>
        <begin position="1"/>
        <end position="13"/>
    </location>
</feature>
<proteinExistence type="predicted"/>
<keyword evidence="3" id="KW-1185">Reference proteome</keyword>
<organism evidence="2 3">
    <name type="scientific">Puccinia striiformis f. sp. tritici PST-78</name>
    <dbReference type="NCBI Taxonomy" id="1165861"/>
    <lineage>
        <taxon>Eukaryota</taxon>
        <taxon>Fungi</taxon>
        <taxon>Dikarya</taxon>
        <taxon>Basidiomycota</taxon>
        <taxon>Pucciniomycotina</taxon>
        <taxon>Pucciniomycetes</taxon>
        <taxon>Pucciniales</taxon>
        <taxon>Pucciniaceae</taxon>
        <taxon>Puccinia</taxon>
    </lineage>
</organism>
<feature type="compositionally biased region" description="Low complexity" evidence="1">
    <location>
        <begin position="33"/>
        <end position="46"/>
    </location>
</feature>
<feature type="region of interest" description="Disordered" evidence="1">
    <location>
        <begin position="1"/>
        <end position="78"/>
    </location>
</feature>
<feature type="compositionally biased region" description="Basic residues" evidence="1">
    <location>
        <begin position="203"/>
        <end position="214"/>
    </location>
</feature>
<sequence>MADARRARAERRAALNARVAQPAPVGGPPRHSPSPAANAATGPAGNEQQASSLHPSVRRDRRTATPSLTPAGSCPHARCAPTDAQAALLMARELPRYRPSRRPLRGLAGPHRRARAGDVAHGAPPPPPQQDGALAPRHAAHGAPPLPSRQDDVLAPRCAVPWRDPSLRVPTHKERSCQEIPRLQENAPPLLEPPRQDRLLRQGMRHLPWRRRGTKITLRPHDGPRWPQQAVAPSLPSCVASFG</sequence>
<feature type="region of interest" description="Disordered" evidence="1">
    <location>
        <begin position="90"/>
        <end position="231"/>
    </location>
</feature>
<feature type="compositionally biased region" description="Basic residues" evidence="1">
    <location>
        <begin position="98"/>
        <end position="114"/>
    </location>
</feature>
<comment type="caution">
    <text evidence="2">The sequence shown here is derived from an EMBL/GenBank/DDBJ whole genome shotgun (WGS) entry which is preliminary data.</text>
</comment>
<protein>
    <submittedName>
        <fullName evidence="2">Uncharacterized protein</fullName>
    </submittedName>
</protein>
<evidence type="ECO:0000256" key="1">
    <source>
        <dbReference type="SAM" id="MobiDB-lite"/>
    </source>
</evidence>
<dbReference type="EMBL" id="AJIL01002309">
    <property type="protein sequence ID" value="KNE88344.1"/>
    <property type="molecule type" value="Genomic_DNA"/>
</dbReference>
<name>A0A0L0UNK3_9BASI</name>
<evidence type="ECO:0000313" key="3">
    <source>
        <dbReference type="Proteomes" id="UP000054564"/>
    </source>
</evidence>
<dbReference type="AlphaFoldDB" id="A0A0L0UNK3"/>
<reference evidence="3" key="1">
    <citation type="submission" date="2014-03" db="EMBL/GenBank/DDBJ databases">
        <title>The Genome Sequence of Puccinia striiformis f. sp. tritici PST-78.</title>
        <authorList>
            <consortium name="The Broad Institute Genome Sequencing Platform"/>
            <person name="Cuomo C."/>
            <person name="Hulbert S."/>
            <person name="Chen X."/>
            <person name="Walker B."/>
            <person name="Young S.K."/>
            <person name="Zeng Q."/>
            <person name="Gargeya S."/>
            <person name="Fitzgerald M."/>
            <person name="Haas B."/>
            <person name="Abouelleil A."/>
            <person name="Alvarado L."/>
            <person name="Arachchi H.M."/>
            <person name="Berlin A.M."/>
            <person name="Chapman S.B."/>
            <person name="Goldberg J."/>
            <person name="Griggs A."/>
            <person name="Gujja S."/>
            <person name="Hansen M."/>
            <person name="Howarth C."/>
            <person name="Imamovic A."/>
            <person name="Larimer J."/>
            <person name="McCowan C."/>
            <person name="Montmayeur A."/>
            <person name="Murphy C."/>
            <person name="Neiman D."/>
            <person name="Pearson M."/>
            <person name="Priest M."/>
            <person name="Roberts A."/>
            <person name="Saif S."/>
            <person name="Shea T."/>
            <person name="Sisk P."/>
            <person name="Sykes S."/>
            <person name="Wortman J."/>
            <person name="Nusbaum C."/>
            <person name="Birren B."/>
        </authorList>
    </citation>
    <scope>NUCLEOTIDE SEQUENCE [LARGE SCALE GENOMIC DNA]</scope>
    <source>
        <strain evidence="3">race PST-78</strain>
    </source>
</reference>